<name>A0A132A6W3_SARSC</name>
<dbReference type="PROSITE" id="PS00237">
    <property type="entry name" value="G_PROTEIN_RECEP_F1_1"/>
    <property type="match status" value="1"/>
</dbReference>
<keyword evidence="5 9" id="KW-0297">G-protein coupled receptor</keyword>
<evidence type="ECO:0000256" key="2">
    <source>
        <dbReference type="ARBA" id="ARBA00010663"/>
    </source>
</evidence>
<dbReference type="EMBL" id="JXLN01010824">
    <property type="protein sequence ID" value="KPM06365.1"/>
    <property type="molecule type" value="Genomic_DNA"/>
</dbReference>
<accession>A0A132A6W3</accession>
<keyword evidence="7 9" id="KW-0675">Receptor</keyword>
<dbReference type="GO" id="GO:0004930">
    <property type="term" value="F:G protein-coupled receptor activity"/>
    <property type="evidence" value="ECO:0007669"/>
    <property type="project" value="UniProtKB-KW"/>
</dbReference>
<evidence type="ECO:0000313" key="11">
    <source>
        <dbReference type="EMBL" id="KPM06365.1"/>
    </source>
</evidence>
<dbReference type="Proteomes" id="UP000616769">
    <property type="component" value="Unassembled WGS sequence"/>
</dbReference>
<protein>
    <submittedName>
        <fullName evidence="11">G protein-coupled receptor-like protein 4</fullName>
    </submittedName>
</protein>
<keyword evidence="4" id="KW-1133">Transmembrane helix</keyword>
<reference evidence="11 12" key="1">
    <citation type="journal article" date="2015" name="Parasit. Vectors">
        <title>Draft genome of the scabies mite.</title>
        <authorList>
            <person name="Rider S.D.Jr."/>
            <person name="Morgan M.S."/>
            <person name="Arlian L.G."/>
        </authorList>
    </citation>
    <scope>NUCLEOTIDE SEQUENCE [LARGE SCALE GENOMIC DNA]</scope>
    <source>
        <strain evidence="11">Arlian Lab</strain>
    </source>
</reference>
<dbReference type="PROSITE" id="PS50262">
    <property type="entry name" value="G_PROTEIN_RECEP_F1_2"/>
    <property type="match status" value="1"/>
</dbReference>
<evidence type="ECO:0000256" key="1">
    <source>
        <dbReference type="ARBA" id="ARBA00004141"/>
    </source>
</evidence>
<evidence type="ECO:0000256" key="6">
    <source>
        <dbReference type="ARBA" id="ARBA00023136"/>
    </source>
</evidence>
<evidence type="ECO:0000313" key="12">
    <source>
        <dbReference type="Proteomes" id="UP000616769"/>
    </source>
</evidence>
<comment type="subcellular location">
    <subcellularLocation>
        <location evidence="1">Membrane</location>
        <topology evidence="1">Multi-pass membrane protein</topology>
    </subcellularLocation>
</comment>
<comment type="caution">
    <text evidence="11">The sequence shown here is derived from an EMBL/GenBank/DDBJ whole genome shotgun (WGS) entry which is preliminary data.</text>
</comment>
<dbReference type="PANTHER" id="PTHR45695">
    <property type="entry name" value="LEUCOKININ RECEPTOR-RELATED"/>
    <property type="match status" value="1"/>
</dbReference>
<dbReference type="SUPFAM" id="SSF81321">
    <property type="entry name" value="Family A G protein-coupled receptor-like"/>
    <property type="match status" value="1"/>
</dbReference>
<dbReference type="AlphaFoldDB" id="A0A132A6W3"/>
<evidence type="ECO:0000256" key="7">
    <source>
        <dbReference type="ARBA" id="ARBA00023170"/>
    </source>
</evidence>
<dbReference type="Gene3D" id="1.20.1070.10">
    <property type="entry name" value="Rhodopsin 7-helix transmembrane proteins"/>
    <property type="match status" value="2"/>
</dbReference>
<evidence type="ECO:0000256" key="3">
    <source>
        <dbReference type="ARBA" id="ARBA00022692"/>
    </source>
</evidence>
<dbReference type="OrthoDB" id="10044919at2759"/>
<evidence type="ECO:0000256" key="4">
    <source>
        <dbReference type="ARBA" id="ARBA00022989"/>
    </source>
</evidence>
<keyword evidence="8 9" id="KW-0807">Transducer</keyword>
<dbReference type="VEuPathDB" id="VectorBase:SSCA002186"/>
<gene>
    <name evidence="11" type="ORF">QR98_0048400</name>
</gene>
<dbReference type="PRINTS" id="PR00237">
    <property type="entry name" value="GPCRRHODOPSN"/>
</dbReference>
<sequence>MIVITNEVNELAVIIAYLMIVVVSLIGNSLVVKIAFSGRRIPGRTQRARTTTDVLIGSLSFSDLVMTIFNIPFNLVRLLLPHWPFGKFLCYGVPFVQTACVYVSTFTMAAIALHRWRMVTYPTTMISNKTAPIGISSPFRQSRTLRRIVAFVWIISLGLAAPTVIFNTLKTANVNGHIVIRCRVEYPPVEGINISLVLSVAIFLTQYLIPLMITGILYLKIAAVIHRQSEFNKMTNTVLVNFPQTNQKKAPAQQEPNSINVSSTITITTVLRSKIASKKSISNEIDETEKIFPNNQEKNSCESLKICSTQSNQIKQRSTESDINRISKRQRQLEQKRRRILMLSLVVAVFALCWLPLNLYHLIIDLGLGTHRLNVFLLSQE</sequence>
<comment type="similarity">
    <text evidence="2 9">Belongs to the G-protein coupled receptor 1 family.</text>
</comment>
<feature type="domain" description="G-protein coupled receptors family 1 profile" evidence="10">
    <location>
        <begin position="27"/>
        <end position="381"/>
    </location>
</feature>
<dbReference type="PANTHER" id="PTHR45695:SF9">
    <property type="entry name" value="LEUCOKININ RECEPTOR"/>
    <property type="match status" value="1"/>
</dbReference>
<keyword evidence="3 9" id="KW-0812">Transmembrane</keyword>
<evidence type="ECO:0000256" key="8">
    <source>
        <dbReference type="ARBA" id="ARBA00023224"/>
    </source>
</evidence>
<dbReference type="GO" id="GO:0005886">
    <property type="term" value="C:plasma membrane"/>
    <property type="evidence" value="ECO:0007669"/>
    <property type="project" value="TreeGrafter"/>
</dbReference>
<dbReference type="Pfam" id="PF00001">
    <property type="entry name" value="7tm_1"/>
    <property type="match status" value="1"/>
</dbReference>
<evidence type="ECO:0000259" key="10">
    <source>
        <dbReference type="PROSITE" id="PS50262"/>
    </source>
</evidence>
<evidence type="ECO:0000256" key="9">
    <source>
        <dbReference type="RuleBase" id="RU000688"/>
    </source>
</evidence>
<proteinExistence type="inferred from homology"/>
<evidence type="ECO:0000256" key="5">
    <source>
        <dbReference type="ARBA" id="ARBA00023040"/>
    </source>
</evidence>
<keyword evidence="6" id="KW-0472">Membrane</keyword>
<dbReference type="InterPro" id="IPR000276">
    <property type="entry name" value="GPCR_Rhodpsn"/>
</dbReference>
<dbReference type="InterPro" id="IPR017452">
    <property type="entry name" value="GPCR_Rhodpsn_7TM"/>
</dbReference>
<organism evidence="11 12">
    <name type="scientific">Sarcoptes scabiei</name>
    <name type="common">Itch mite</name>
    <name type="synonym">Acarus scabiei</name>
    <dbReference type="NCBI Taxonomy" id="52283"/>
    <lineage>
        <taxon>Eukaryota</taxon>
        <taxon>Metazoa</taxon>
        <taxon>Ecdysozoa</taxon>
        <taxon>Arthropoda</taxon>
        <taxon>Chelicerata</taxon>
        <taxon>Arachnida</taxon>
        <taxon>Acari</taxon>
        <taxon>Acariformes</taxon>
        <taxon>Sarcoptiformes</taxon>
        <taxon>Astigmata</taxon>
        <taxon>Psoroptidia</taxon>
        <taxon>Sarcoptoidea</taxon>
        <taxon>Sarcoptidae</taxon>
        <taxon>Sarcoptinae</taxon>
        <taxon>Sarcoptes</taxon>
    </lineage>
</organism>